<reference evidence="1" key="1">
    <citation type="submission" date="2021-02" db="EMBL/GenBank/DDBJ databases">
        <authorList>
            <person name="Bekaert M."/>
        </authorList>
    </citation>
    <scope>NUCLEOTIDE SEQUENCE</scope>
    <source>
        <strain evidence="1">IoA-00</strain>
    </source>
</reference>
<evidence type="ECO:0000313" key="1">
    <source>
        <dbReference type="EMBL" id="CAF2773406.1"/>
    </source>
</evidence>
<dbReference type="AlphaFoldDB" id="A0A7R8CGT9"/>
<dbReference type="EMBL" id="HG994580">
    <property type="protein sequence ID" value="CAF2773406.1"/>
    <property type="molecule type" value="Genomic_DNA"/>
</dbReference>
<keyword evidence="2" id="KW-1185">Reference proteome</keyword>
<accession>A0A7R8CGT9</accession>
<protein>
    <submittedName>
        <fullName evidence="1">(salmon louse) hypothetical protein</fullName>
    </submittedName>
</protein>
<organism evidence="1 2">
    <name type="scientific">Lepeophtheirus salmonis</name>
    <name type="common">Salmon louse</name>
    <name type="synonym">Caligus salmonis</name>
    <dbReference type="NCBI Taxonomy" id="72036"/>
    <lineage>
        <taxon>Eukaryota</taxon>
        <taxon>Metazoa</taxon>
        <taxon>Ecdysozoa</taxon>
        <taxon>Arthropoda</taxon>
        <taxon>Crustacea</taxon>
        <taxon>Multicrustacea</taxon>
        <taxon>Hexanauplia</taxon>
        <taxon>Copepoda</taxon>
        <taxon>Siphonostomatoida</taxon>
        <taxon>Caligidae</taxon>
        <taxon>Lepeophtheirus</taxon>
    </lineage>
</organism>
<sequence>MDDQDRDPREDYSNINDLDLSFEADEEHIRPITSKQPNSVVSVEEPVASEPGILKDFDKETFPWFLLLILANLKGSKIGGEKSPAIRGEQAGSKIINFKCK</sequence>
<evidence type="ECO:0000313" key="2">
    <source>
        <dbReference type="Proteomes" id="UP000675881"/>
    </source>
</evidence>
<gene>
    <name evidence="1" type="ORF">LSAA_513</name>
</gene>
<name>A0A7R8CGT9_LEPSM</name>
<dbReference type="Proteomes" id="UP000675881">
    <property type="component" value="Chromosome 1"/>
</dbReference>
<proteinExistence type="predicted"/>